<feature type="compositionally biased region" description="Polar residues" evidence="1">
    <location>
        <begin position="162"/>
        <end position="180"/>
    </location>
</feature>
<feature type="region of interest" description="Disordered" evidence="1">
    <location>
        <begin position="625"/>
        <end position="695"/>
    </location>
</feature>
<protein>
    <recommendedName>
        <fullName evidence="4">NYN domain-containing protein</fullName>
    </recommendedName>
</protein>
<sequence>MLISGDRDFAYAISTLRLRRYRIVLVTLSNAHSSLTAQASVCLDWSTHVLSPTDVSQRNSSHSRQGSSQEKPTAVVTPNVQSELAEVDRDDDIGLLQTIIDATEKRLLSRPYPSNISAERVGTSNQQYKDTNSPAYAQRPQPVSPSNKAWRPNLGPTAHPSRISNDANGLNSAPSTTIASQKPYLPSIPKQSGHVTETFGTAHKVHPPALYPPTEGVCASLQHPPDPYVSFSEPYRTHPRSAWPAVQQSPPVTFNPSFRCQPSIPSYGPPQSSQYPPSSGLANVSPYGNEIINNLCDKPISKLAPAPSQIPVNPTPVSGFARSDGDGEISMPVPDTPSPSAMRRSANVPFTSPGETSSSVAPSNASNSRYKADEHPDHIPSSSLSAGSCGKPEMNANKSSSSNITSSKPSTTHRRTASSPSSLESSEPSSTLNSSPSTEVQPTDESSSTSTLTFSSDCEASPSDSETTGFSSEFKSHLSPITLPPSSLPSPPPVSSPPPPSEVLQKTIAVAHAVSADQASSGSAAAAVPQPKVVPEVFKILVECLQNHRAKGNLRPLRGSVSLQISMNGATYAKAGVAKFGQYVALAVKQGIVELGGWEGGAWISLKPDWYNASALKAVSRSVPINPMSPVAKDTPLPVSPSASKAAPTPLPPPQTPNTVTSTTTQFVAPSSELSSPAVLENDKSLSPVPPTVSTPEIVDETAQLSLNNPILSPQQSSTSMEIAKSPSACKGSLPSESSSHSNEPTLADDCTNKDSCDAAEEEVSVDPPDTHESQPVSSEDLPTDTNPPPVVVQVVIPIGASEAPAPPISDSAPQSFTPAAHPNSSPSIELTDETKAPSEPVPLHSPTLDVGCSTKTSNALPVTKNDNFKSVTAPVPASPSSPAAPKAVQGIFDILVKRLQAYKSNGIEQPLRSTIALEISKNGSTYKQAGVQTFAEYTLLAKKRQIIELGGSGGKAWISLKSNLPSSVLPTQPEVVAPAPTPVTVPEMFKVLVRCLQLHRSKGAYCPTWSLISYQVNEKGTTYQKAGVSKFKQYIALAEKAGIVEYGAVANDGWVRLKPEWHDIVVT</sequence>
<dbReference type="InParanoid" id="A0A409W0T5"/>
<feature type="compositionally biased region" description="Low complexity" evidence="1">
    <location>
        <begin position="446"/>
        <end position="456"/>
    </location>
</feature>
<feature type="compositionally biased region" description="Low complexity" evidence="1">
    <location>
        <begin position="733"/>
        <end position="742"/>
    </location>
</feature>
<accession>A0A409W0T5</accession>
<feature type="compositionally biased region" description="Polar residues" evidence="1">
    <location>
        <begin position="666"/>
        <end position="675"/>
    </location>
</feature>
<proteinExistence type="predicted"/>
<feature type="compositionally biased region" description="Low complexity" evidence="1">
    <location>
        <begin position="357"/>
        <end position="368"/>
    </location>
</feature>
<organism evidence="2 3">
    <name type="scientific">Gymnopilus dilepis</name>
    <dbReference type="NCBI Taxonomy" id="231916"/>
    <lineage>
        <taxon>Eukaryota</taxon>
        <taxon>Fungi</taxon>
        <taxon>Dikarya</taxon>
        <taxon>Basidiomycota</taxon>
        <taxon>Agaricomycotina</taxon>
        <taxon>Agaricomycetes</taxon>
        <taxon>Agaricomycetidae</taxon>
        <taxon>Agaricales</taxon>
        <taxon>Agaricineae</taxon>
        <taxon>Hymenogastraceae</taxon>
        <taxon>Gymnopilus</taxon>
    </lineage>
</organism>
<feature type="compositionally biased region" description="Polar residues" evidence="1">
    <location>
        <begin position="812"/>
        <end position="829"/>
    </location>
</feature>
<feature type="region of interest" description="Disordered" evidence="1">
    <location>
        <begin position="115"/>
        <end position="186"/>
    </location>
</feature>
<feature type="region of interest" description="Disordered" evidence="1">
    <location>
        <begin position="53"/>
        <end position="75"/>
    </location>
</feature>
<dbReference type="OrthoDB" id="549353at2759"/>
<evidence type="ECO:0000256" key="1">
    <source>
        <dbReference type="SAM" id="MobiDB-lite"/>
    </source>
</evidence>
<dbReference type="Proteomes" id="UP000284706">
    <property type="component" value="Unassembled WGS sequence"/>
</dbReference>
<dbReference type="AlphaFoldDB" id="A0A409W0T5"/>
<feature type="compositionally biased region" description="Low complexity" evidence="1">
    <location>
        <begin position="261"/>
        <end position="280"/>
    </location>
</feature>
<feature type="compositionally biased region" description="Polar residues" evidence="1">
    <location>
        <begin position="115"/>
        <end position="135"/>
    </location>
</feature>
<dbReference type="STRING" id="231916.A0A409W0T5"/>
<name>A0A409W0T5_9AGAR</name>
<feature type="region of interest" description="Disordered" evidence="1">
    <location>
        <begin position="803"/>
        <end position="853"/>
    </location>
</feature>
<evidence type="ECO:0008006" key="4">
    <source>
        <dbReference type="Google" id="ProtNLM"/>
    </source>
</evidence>
<feature type="region of interest" description="Disordered" evidence="1">
    <location>
        <begin position="256"/>
        <end position="281"/>
    </location>
</feature>
<feature type="compositionally biased region" description="Polar residues" evidence="1">
    <location>
        <begin position="462"/>
        <end position="473"/>
    </location>
</feature>
<feature type="region of interest" description="Disordered" evidence="1">
    <location>
        <begin position="710"/>
        <end position="790"/>
    </location>
</feature>
<dbReference type="EMBL" id="NHYE01005474">
    <property type="protein sequence ID" value="PPQ72083.1"/>
    <property type="molecule type" value="Genomic_DNA"/>
</dbReference>
<evidence type="ECO:0000313" key="3">
    <source>
        <dbReference type="Proteomes" id="UP000284706"/>
    </source>
</evidence>
<feature type="region of interest" description="Disordered" evidence="1">
    <location>
        <begin position="306"/>
        <end position="502"/>
    </location>
</feature>
<reference evidence="2 3" key="1">
    <citation type="journal article" date="2018" name="Evol. Lett.">
        <title>Horizontal gene cluster transfer increased hallucinogenic mushroom diversity.</title>
        <authorList>
            <person name="Reynolds H.T."/>
            <person name="Vijayakumar V."/>
            <person name="Gluck-Thaler E."/>
            <person name="Korotkin H.B."/>
            <person name="Matheny P.B."/>
            <person name="Slot J.C."/>
        </authorList>
    </citation>
    <scope>NUCLEOTIDE SEQUENCE [LARGE SCALE GENOMIC DNA]</scope>
    <source>
        <strain evidence="2 3">SRW20</strain>
    </source>
</reference>
<feature type="compositionally biased region" description="Low complexity" evidence="1">
    <location>
        <begin position="397"/>
        <end position="410"/>
    </location>
</feature>
<gene>
    <name evidence="2" type="ORF">CVT26_006718</name>
</gene>
<feature type="compositionally biased region" description="Low complexity" evidence="1">
    <location>
        <begin position="418"/>
        <end position="439"/>
    </location>
</feature>
<comment type="caution">
    <text evidence="2">The sequence shown here is derived from an EMBL/GenBank/DDBJ whole genome shotgun (WGS) entry which is preliminary data.</text>
</comment>
<feature type="compositionally biased region" description="Low complexity" evidence="1">
    <location>
        <begin position="636"/>
        <end position="648"/>
    </location>
</feature>
<feature type="compositionally biased region" description="Polar residues" evidence="1">
    <location>
        <begin position="710"/>
        <end position="721"/>
    </location>
</feature>
<feature type="compositionally biased region" description="Pro residues" evidence="1">
    <location>
        <begin position="482"/>
        <end position="501"/>
    </location>
</feature>
<keyword evidence="3" id="KW-1185">Reference proteome</keyword>
<evidence type="ECO:0000313" key="2">
    <source>
        <dbReference type="EMBL" id="PPQ72083.1"/>
    </source>
</evidence>